<comment type="caution">
    <text evidence="2">The sequence shown here is derived from an EMBL/GenBank/DDBJ whole genome shotgun (WGS) entry which is preliminary data.</text>
</comment>
<evidence type="ECO:0000313" key="2">
    <source>
        <dbReference type="EMBL" id="MEE1878063.1"/>
    </source>
</evidence>
<feature type="transmembrane region" description="Helical" evidence="1">
    <location>
        <begin position="142"/>
        <end position="168"/>
    </location>
</feature>
<keyword evidence="1" id="KW-0472">Membrane</keyword>
<dbReference type="InterPro" id="IPR016032">
    <property type="entry name" value="Sig_transdc_resp-reg_C-effctor"/>
</dbReference>
<keyword evidence="1" id="KW-1133">Transmembrane helix</keyword>
<name>A0ABU7GGU7_9SPHN</name>
<accession>A0ABU7GGU7</accession>
<evidence type="ECO:0000256" key="1">
    <source>
        <dbReference type="SAM" id="Phobius"/>
    </source>
</evidence>
<sequence length="189" mass="20592">MVPPAGRKLTRRQLAVLERIDRRVPIKVIAQDLGVSETRINQHVRALKDFYSVDSLNELVECYRAEYGSSEEKAAEVAPYFSESAYRKSQLADAGFAKEKSARVDPGEIILSDVMPLGGLTPWQMATEPRVVPGMLDGNNAVLIRLAAIVGIAFGILAAVVLMVTAALTLSEAMDGKAQVPEDYYQPAD</sequence>
<dbReference type="SUPFAM" id="SSF46894">
    <property type="entry name" value="C-terminal effector domain of the bipartite response regulators"/>
    <property type="match status" value="1"/>
</dbReference>
<dbReference type="Gene3D" id="1.10.10.10">
    <property type="entry name" value="Winged helix-like DNA-binding domain superfamily/Winged helix DNA-binding domain"/>
    <property type="match status" value="1"/>
</dbReference>
<keyword evidence="1" id="KW-0812">Transmembrane</keyword>
<proteinExistence type="predicted"/>
<protein>
    <recommendedName>
        <fullName evidence="4">HTH luxR-type domain-containing protein</fullName>
    </recommendedName>
</protein>
<keyword evidence="3" id="KW-1185">Reference proteome</keyword>
<reference evidence="2 3" key="1">
    <citation type="submission" date="2024-01" db="EMBL/GenBank/DDBJ databases">
        <title>The genome sequence of Erythrobacteraceae sp. strain 1XM1-14.</title>
        <authorList>
            <person name="Liu Y."/>
        </authorList>
    </citation>
    <scope>NUCLEOTIDE SEQUENCE [LARGE SCALE GENOMIC DNA]</scope>
    <source>
        <strain evidence="2 3">1XM1-14</strain>
    </source>
</reference>
<dbReference type="RefSeq" id="WP_354145166.1">
    <property type="nucleotide sequence ID" value="NZ_JAZDQV010000009.1"/>
</dbReference>
<organism evidence="2 3">
    <name type="scientific">Altererythrobacter litoralis</name>
    <dbReference type="NCBI Taxonomy" id="3113904"/>
    <lineage>
        <taxon>Bacteria</taxon>
        <taxon>Pseudomonadati</taxon>
        <taxon>Pseudomonadota</taxon>
        <taxon>Alphaproteobacteria</taxon>
        <taxon>Sphingomonadales</taxon>
        <taxon>Erythrobacteraceae</taxon>
        <taxon>Altererythrobacter</taxon>
    </lineage>
</organism>
<dbReference type="Proteomes" id="UP001343492">
    <property type="component" value="Unassembled WGS sequence"/>
</dbReference>
<gene>
    <name evidence="2" type="ORF">VRS74_10245</name>
</gene>
<evidence type="ECO:0008006" key="4">
    <source>
        <dbReference type="Google" id="ProtNLM"/>
    </source>
</evidence>
<dbReference type="EMBL" id="JAZDQV010000009">
    <property type="protein sequence ID" value="MEE1878063.1"/>
    <property type="molecule type" value="Genomic_DNA"/>
</dbReference>
<dbReference type="InterPro" id="IPR036388">
    <property type="entry name" value="WH-like_DNA-bd_sf"/>
</dbReference>
<evidence type="ECO:0000313" key="3">
    <source>
        <dbReference type="Proteomes" id="UP001343492"/>
    </source>
</evidence>